<proteinExistence type="predicted"/>
<protein>
    <recommendedName>
        <fullName evidence="3">RING-type domain-containing protein</fullName>
    </recommendedName>
</protein>
<gene>
    <name evidence="1" type="ORF">PTTW11_04943</name>
</gene>
<evidence type="ECO:0000313" key="2">
    <source>
        <dbReference type="Proteomes" id="UP000472372"/>
    </source>
</evidence>
<dbReference type="AlphaFoldDB" id="A0A6S6W390"/>
<evidence type="ECO:0008006" key="3">
    <source>
        <dbReference type="Google" id="ProtNLM"/>
    </source>
</evidence>
<name>A0A6S6W390_9PLEO</name>
<dbReference type="Proteomes" id="UP000472372">
    <property type="component" value="Chromosome 4"/>
</dbReference>
<organism evidence="1 2">
    <name type="scientific">Pyrenophora teres f. teres</name>
    <dbReference type="NCBI Taxonomy" id="97479"/>
    <lineage>
        <taxon>Eukaryota</taxon>
        <taxon>Fungi</taxon>
        <taxon>Dikarya</taxon>
        <taxon>Ascomycota</taxon>
        <taxon>Pezizomycotina</taxon>
        <taxon>Dothideomycetes</taxon>
        <taxon>Pleosporomycetidae</taxon>
        <taxon>Pleosporales</taxon>
        <taxon>Pleosporineae</taxon>
        <taxon>Pleosporaceae</taxon>
        <taxon>Pyrenophora</taxon>
    </lineage>
</organism>
<sequence>MANTALWSRQQDDILNPPPQCNGCITKSQNPPIFPFSALGPIYALRGCNHYMCRSCLTAQYTQDGDLQTFCVYNNQADPLILQDINPYLSLDYVADIRLLEIFNADSPLYAGNTAISINPAVASTVFAVVYAQTLEIPPLSIDTLPAEYLASRIRIYINNWSPHYLITPHLAVSELQVHLQDLFWTHMVRIPGAKYQHLNGMFGDNREAEFRGQYPLMMAMRKTDPWLKAAYSAWDNCLYRWGGVLAAWWWDVFRVENGWDVVGVVEAANG</sequence>
<reference evidence="1" key="1">
    <citation type="submission" date="2021-02" db="EMBL/GenBank/DDBJ databases">
        <authorList>
            <person name="Syme A R."/>
            <person name="Syme A R."/>
            <person name="Moolhuijzen P."/>
        </authorList>
    </citation>
    <scope>NUCLEOTIDE SEQUENCE</scope>
    <source>
        <strain evidence="1">W1-1</strain>
    </source>
</reference>
<accession>A0A6S6W390</accession>
<dbReference type="EMBL" id="HG992980">
    <property type="protein sequence ID" value="CAE7032183.1"/>
    <property type="molecule type" value="Genomic_DNA"/>
</dbReference>
<evidence type="ECO:0000313" key="1">
    <source>
        <dbReference type="EMBL" id="CAE7032183.1"/>
    </source>
</evidence>
<dbReference type="InterPro" id="IPR017907">
    <property type="entry name" value="Znf_RING_CS"/>
</dbReference>
<dbReference type="PROSITE" id="PS00518">
    <property type="entry name" value="ZF_RING_1"/>
    <property type="match status" value="1"/>
</dbReference>